<evidence type="ECO:0000256" key="1">
    <source>
        <dbReference type="SAM" id="MobiDB-lite"/>
    </source>
</evidence>
<dbReference type="PANTHER" id="PTHR34512">
    <property type="entry name" value="CELL SURFACE PROTEIN"/>
    <property type="match status" value="1"/>
</dbReference>
<dbReference type="Gene3D" id="2.130.10.10">
    <property type="entry name" value="YVTN repeat-like/Quinoprotein amine dehydrogenase"/>
    <property type="match status" value="2"/>
</dbReference>
<dbReference type="EMBL" id="RPFW01000004">
    <property type="protein sequence ID" value="TVZ03302.1"/>
    <property type="molecule type" value="Genomic_DNA"/>
</dbReference>
<name>A0A6P2BW30_9ACTN</name>
<gene>
    <name evidence="3" type="ORF">EAS64_23085</name>
</gene>
<feature type="compositionally biased region" description="Gly residues" evidence="1">
    <location>
        <begin position="14"/>
        <end position="23"/>
    </location>
</feature>
<dbReference type="Pfam" id="PF13360">
    <property type="entry name" value="PQQ_2"/>
    <property type="match status" value="2"/>
</dbReference>
<evidence type="ECO:0000313" key="3">
    <source>
        <dbReference type="EMBL" id="TVZ03302.1"/>
    </source>
</evidence>
<dbReference type="InterPro" id="IPR002372">
    <property type="entry name" value="PQQ_rpt_dom"/>
</dbReference>
<proteinExistence type="predicted"/>
<feature type="region of interest" description="Disordered" evidence="1">
    <location>
        <begin position="1"/>
        <end position="54"/>
    </location>
</feature>
<accession>A0A6P2BW30</accession>
<keyword evidence="4" id="KW-1185">Reference proteome</keyword>
<evidence type="ECO:0000259" key="2">
    <source>
        <dbReference type="Pfam" id="PF13360"/>
    </source>
</evidence>
<evidence type="ECO:0000313" key="4">
    <source>
        <dbReference type="Proteomes" id="UP000460272"/>
    </source>
</evidence>
<dbReference type="InterPro" id="IPR011047">
    <property type="entry name" value="Quinoprotein_ADH-like_sf"/>
</dbReference>
<sequence length="561" mass="57034">MPAASSAGEEDSAGDGGGVGEGTGKSYVPGPTLPLGCRQTRPGGMQPKRSPASLISVPGRSVPAVSAAVSTAVIAATAVLALAACGSAAAAVSVVKRPVLKTVASPAGTIPGCRTGVWAENYTDAGTLAWRVSLPVPKPYNDTQPLSPVVVGGVAVFADGNALYARRVADGHGVWHRAFPNQSNTLTAGITGTVDGLWAWKGSVIAALGLGSAAPSLVALSESGAVRYRVKLDNEKVPQGYPAIIRDPVVTADGVVAYVTHSDSLKTSDLSTGKPLWSRAYRKDEGVIAEGNLLIVDNKTSNESPTTLHGVVARTGHTRWTRSDLPNWFEEQPGPAGIFTGYGLALPPPPPAKQKIYPLIAIAAATGKTLWTLHTPNEITAVWPTPAGVAVATGLGGTVLVKDPTAGLYLASLTTGKVRWSVTGTHSDPYTTPIVTGSDVITVGTTPATGTVIDWNAATGAVRWKALITPADGRYLVQPRGKNVLAIFPGATGTKPSRLLAINRATGKTTATVLLPGMATVGAAPAVAGQDALFEPQTLSCQQPVAPGSGGSGTAPGAGHV</sequence>
<comment type="caution">
    <text evidence="3">The sequence shown here is derived from an EMBL/GenBank/DDBJ whole genome shotgun (WGS) entry which is preliminary data.</text>
</comment>
<feature type="domain" description="Pyrrolo-quinoline quinone repeat" evidence="2">
    <location>
        <begin position="360"/>
        <end position="510"/>
    </location>
</feature>
<feature type="domain" description="Pyrrolo-quinoline quinone repeat" evidence="2">
    <location>
        <begin position="248"/>
        <end position="321"/>
    </location>
</feature>
<protein>
    <recommendedName>
        <fullName evidence="2">Pyrrolo-quinoline quinone repeat domain-containing protein</fullName>
    </recommendedName>
</protein>
<dbReference type="SUPFAM" id="SSF50998">
    <property type="entry name" value="Quinoprotein alcohol dehydrogenase-like"/>
    <property type="match status" value="1"/>
</dbReference>
<dbReference type="AlphaFoldDB" id="A0A6P2BW30"/>
<dbReference type="PANTHER" id="PTHR34512:SF30">
    <property type="entry name" value="OUTER MEMBRANE PROTEIN ASSEMBLY FACTOR BAMB"/>
    <property type="match status" value="1"/>
</dbReference>
<reference evidence="3 4" key="1">
    <citation type="submission" date="2018-11" db="EMBL/GenBank/DDBJ databases">
        <title>Trebonia kvetii gen.nov., sp.nov., a novel acidophilic actinobacterium, and proposal of the new actinobacterial family Treboniaceae fam. nov.</title>
        <authorList>
            <person name="Rapoport D."/>
            <person name="Sagova-Mareckova M."/>
            <person name="Sedlacek I."/>
            <person name="Provaznik J."/>
            <person name="Kralova S."/>
            <person name="Pavlinic D."/>
            <person name="Benes V."/>
            <person name="Kopecky J."/>
        </authorList>
    </citation>
    <scope>NUCLEOTIDE SEQUENCE [LARGE SCALE GENOMIC DNA]</scope>
    <source>
        <strain evidence="3 4">15Tr583</strain>
    </source>
</reference>
<dbReference type="InterPro" id="IPR015943">
    <property type="entry name" value="WD40/YVTN_repeat-like_dom_sf"/>
</dbReference>
<organism evidence="3 4">
    <name type="scientific">Trebonia kvetii</name>
    <dbReference type="NCBI Taxonomy" id="2480626"/>
    <lineage>
        <taxon>Bacteria</taxon>
        <taxon>Bacillati</taxon>
        <taxon>Actinomycetota</taxon>
        <taxon>Actinomycetes</taxon>
        <taxon>Streptosporangiales</taxon>
        <taxon>Treboniaceae</taxon>
        <taxon>Trebonia</taxon>
    </lineage>
</organism>
<dbReference type="OrthoDB" id="3289219at2"/>
<dbReference type="Proteomes" id="UP000460272">
    <property type="component" value="Unassembled WGS sequence"/>
</dbReference>